<feature type="region of interest" description="Disordered" evidence="1">
    <location>
        <begin position="26"/>
        <end position="49"/>
    </location>
</feature>
<dbReference type="Gene3D" id="1.10.630.10">
    <property type="entry name" value="Cytochrome P450"/>
    <property type="match status" value="1"/>
</dbReference>
<name>A0AAW1TCN6_9CHLO</name>
<evidence type="ECO:0008006" key="4">
    <source>
        <dbReference type="Google" id="ProtNLM"/>
    </source>
</evidence>
<dbReference type="EMBL" id="JALJOV010000138">
    <property type="protein sequence ID" value="KAK9866722.1"/>
    <property type="molecule type" value="Genomic_DNA"/>
</dbReference>
<dbReference type="AlphaFoldDB" id="A0AAW1TCN6"/>
<proteinExistence type="predicted"/>
<dbReference type="GO" id="GO:0016705">
    <property type="term" value="F:oxidoreductase activity, acting on paired donors, with incorporation or reduction of molecular oxygen"/>
    <property type="evidence" value="ECO:0007669"/>
    <property type="project" value="InterPro"/>
</dbReference>
<evidence type="ECO:0000313" key="3">
    <source>
        <dbReference type="Proteomes" id="UP001485043"/>
    </source>
</evidence>
<comment type="caution">
    <text evidence="2">The sequence shown here is derived from an EMBL/GenBank/DDBJ whole genome shotgun (WGS) entry which is preliminary data.</text>
</comment>
<dbReference type="GO" id="GO:0005506">
    <property type="term" value="F:iron ion binding"/>
    <property type="evidence" value="ECO:0007669"/>
    <property type="project" value="InterPro"/>
</dbReference>
<accession>A0AAW1TCN6</accession>
<protein>
    <recommendedName>
        <fullName evidence="4">Cytochrome P450</fullName>
    </recommendedName>
</protein>
<keyword evidence="3" id="KW-1185">Reference proteome</keyword>
<dbReference type="InterPro" id="IPR001128">
    <property type="entry name" value="Cyt_P450"/>
</dbReference>
<feature type="region of interest" description="Disordered" evidence="1">
    <location>
        <begin position="160"/>
        <end position="192"/>
    </location>
</feature>
<evidence type="ECO:0000256" key="1">
    <source>
        <dbReference type="SAM" id="MobiDB-lite"/>
    </source>
</evidence>
<dbReference type="GO" id="GO:0020037">
    <property type="term" value="F:heme binding"/>
    <property type="evidence" value="ECO:0007669"/>
    <property type="project" value="InterPro"/>
</dbReference>
<dbReference type="GO" id="GO:0004497">
    <property type="term" value="F:monooxygenase activity"/>
    <property type="evidence" value="ECO:0007669"/>
    <property type="project" value="InterPro"/>
</dbReference>
<organism evidence="2 3">
    <name type="scientific">Apatococcus fuscideae</name>
    <dbReference type="NCBI Taxonomy" id="2026836"/>
    <lineage>
        <taxon>Eukaryota</taxon>
        <taxon>Viridiplantae</taxon>
        <taxon>Chlorophyta</taxon>
        <taxon>core chlorophytes</taxon>
        <taxon>Trebouxiophyceae</taxon>
        <taxon>Chlorellales</taxon>
        <taxon>Chlorellaceae</taxon>
        <taxon>Apatococcus</taxon>
    </lineage>
</organism>
<sequence>MDNLPNEMHLADAWLGAASGHWSNRLLSGEQPHSVGSTSKEPNGGVVGALNQHDEDELHEGRLFHEKQGSQTLSGASSKQSRVRRFMPFSYSQRSCVGQNLANVMMLTFIASICANCTVALDPKMGGLEGLRKCAVVGLTLQPKDGRLLQCTPRSSHAAHCPTSDQFPKKGTSRTLARCSSSQEPGDPDDPRVCRMRWAQVAPVIWQGVR</sequence>
<evidence type="ECO:0000313" key="2">
    <source>
        <dbReference type="EMBL" id="KAK9866722.1"/>
    </source>
</evidence>
<dbReference type="SUPFAM" id="SSF48264">
    <property type="entry name" value="Cytochrome P450"/>
    <property type="match status" value="1"/>
</dbReference>
<feature type="compositionally biased region" description="Polar residues" evidence="1">
    <location>
        <begin position="173"/>
        <end position="184"/>
    </location>
</feature>
<dbReference type="Proteomes" id="UP001485043">
    <property type="component" value="Unassembled WGS sequence"/>
</dbReference>
<gene>
    <name evidence="2" type="ORF">WJX84_006385</name>
</gene>
<dbReference type="InterPro" id="IPR036396">
    <property type="entry name" value="Cyt_P450_sf"/>
</dbReference>
<dbReference type="Pfam" id="PF00067">
    <property type="entry name" value="p450"/>
    <property type="match status" value="1"/>
</dbReference>
<reference evidence="2 3" key="1">
    <citation type="journal article" date="2024" name="Nat. Commun.">
        <title>Phylogenomics reveals the evolutionary origins of lichenization in chlorophyte algae.</title>
        <authorList>
            <person name="Puginier C."/>
            <person name="Libourel C."/>
            <person name="Otte J."/>
            <person name="Skaloud P."/>
            <person name="Haon M."/>
            <person name="Grisel S."/>
            <person name="Petersen M."/>
            <person name="Berrin J.G."/>
            <person name="Delaux P.M."/>
            <person name="Dal Grande F."/>
            <person name="Keller J."/>
        </authorList>
    </citation>
    <scope>NUCLEOTIDE SEQUENCE [LARGE SCALE GENOMIC DNA]</scope>
    <source>
        <strain evidence="2 3">SAG 2523</strain>
    </source>
</reference>